<keyword evidence="3 6" id="KW-0812">Transmembrane</keyword>
<proteinExistence type="inferred from homology"/>
<name>A0ABV0QDJ2_9TELE</name>
<dbReference type="Proteomes" id="UP001434883">
    <property type="component" value="Unassembled WGS sequence"/>
</dbReference>
<evidence type="ECO:0000256" key="3">
    <source>
        <dbReference type="ARBA" id="ARBA00022692"/>
    </source>
</evidence>
<evidence type="ECO:0000256" key="2">
    <source>
        <dbReference type="ARBA" id="ARBA00006824"/>
    </source>
</evidence>
<comment type="subcellular location">
    <subcellularLocation>
        <location evidence="1">Membrane</location>
        <topology evidence="1">Multi-pass membrane protein</topology>
    </subcellularLocation>
</comment>
<organism evidence="7 8">
    <name type="scientific">Xenoophorus captivus</name>
    <dbReference type="NCBI Taxonomy" id="1517983"/>
    <lineage>
        <taxon>Eukaryota</taxon>
        <taxon>Metazoa</taxon>
        <taxon>Chordata</taxon>
        <taxon>Craniata</taxon>
        <taxon>Vertebrata</taxon>
        <taxon>Euteleostomi</taxon>
        <taxon>Actinopterygii</taxon>
        <taxon>Neopterygii</taxon>
        <taxon>Teleostei</taxon>
        <taxon>Neoteleostei</taxon>
        <taxon>Acanthomorphata</taxon>
        <taxon>Ovalentaria</taxon>
        <taxon>Atherinomorphae</taxon>
        <taxon>Cyprinodontiformes</taxon>
        <taxon>Goodeidae</taxon>
        <taxon>Xenoophorus</taxon>
    </lineage>
</organism>
<dbReference type="EMBL" id="JAHRIN010008728">
    <property type="protein sequence ID" value="MEQ2193835.1"/>
    <property type="molecule type" value="Genomic_DNA"/>
</dbReference>
<evidence type="ECO:0000256" key="6">
    <source>
        <dbReference type="SAM" id="Phobius"/>
    </source>
</evidence>
<sequence>SAIFTGAFIFSWVVLTLFFLFNGLSLQFLNFALMPLHMRTAFMGCCAFLWASFLCFSRQNGDGTATVALAFIMDPRKTLEEMREARLARKRHKIQREN</sequence>
<feature type="transmembrane region" description="Helical" evidence="6">
    <location>
        <begin position="36"/>
        <end position="56"/>
    </location>
</feature>
<comment type="caution">
    <text evidence="7">The sequence shown here is derived from an EMBL/GenBank/DDBJ whole genome shotgun (WGS) entry which is preliminary data.</text>
</comment>
<evidence type="ECO:0000313" key="8">
    <source>
        <dbReference type="Proteomes" id="UP001434883"/>
    </source>
</evidence>
<feature type="non-terminal residue" evidence="7">
    <location>
        <position position="1"/>
    </location>
</feature>
<evidence type="ECO:0000256" key="1">
    <source>
        <dbReference type="ARBA" id="ARBA00004141"/>
    </source>
</evidence>
<protein>
    <submittedName>
        <fullName evidence="7">Uncharacterized protein</fullName>
    </submittedName>
</protein>
<dbReference type="Pfam" id="PF04117">
    <property type="entry name" value="Mpv17_PMP22"/>
    <property type="match status" value="1"/>
</dbReference>
<keyword evidence="4 6" id="KW-1133">Transmembrane helix</keyword>
<keyword evidence="8" id="KW-1185">Reference proteome</keyword>
<evidence type="ECO:0000313" key="7">
    <source>
        <dbReference type="EMBL" id="MEQ2193835.1"/>
    </source>
</evidence>
<accession>A0ABV0QDJ2</accession>
<keyword evidence="5 6" id="KW-0472">Membrane</keyword>
<evidence type="ECO:0000256" key="4">
    <source>
        <dbReference type="ARBA" id="ARBA00022989"/>
    </source>
</evidence>
<gene>
    <name evidence="7" type="ORF">XENOCAPTIV_015714</name>
</gene>
<dbReference type="InterPro" id="IPR007248">
    <property type="entry name" value="Mpv17_PMP22"/>
</dbReference>
<feature type="transmembrane region" description="Helical" evidence="6">
    <location>
        <begin position="7"/>
        <end position="30"/>
    </location>
</feature>
<comment type="similarity">
    <text evidence="2">Belongs to the peroxisomal membrane protein PXMP2/4 family.</text>
</comment>
<evidence type="ECO:0000256" key="5">
    <source>
        <dbReference type="ARBA" id="ARBA00023136"/>
    </source>
</evidence>
<reference evidence="7 8" key="1">
    <citation type="submission" date="2021-06" db="EMBL/GenBank/DDBJ databases">
        <authorList>
            <person name="Palmer J.M."/>
        </authorList>
    </citation>
    <scope>NUCLEOTIDE SEQUENCE [LARGE SCALE GENOMIC DNA]</scope>
    <source>
        <strain evidence="7 8">XC_2019</strain>
        <tissue evidence="7">Muscle</tissue>
    </source>
</reference>